<comment type="caution">
    <text evidence="3">The sequence shown here is derived from an EMBL/GenBank/DDBJ whole genome shotgun (WGS) entry which is preliminary data.</text>
</comment>
<feature type="region of interest" description="Disordered" evidence="1">
    <location>
        <begin position="240"/>
        <end position="264"/>
    </location>
</feature>
<name>A0A9K3L6P0_9STRA</name>
<keyword evidence="4" id="KW-1185">Reference proteome</keyword>
<proteinExistence type="predicted"/>
<dbReference type="Proteomes" id="UP000693970">
    <property type="component" value="Unassembled WGS sequence"/>
</dbReference>
<feature type="transmembrane region" description="Helical" evidence="2">
    <location>
        <begin position="129"/>
        <end position="148"/>
    </location>
</feature>
<evidence type="ECO:0000313" key="3">
    <source>
        <dbReference type="EMBL" id="KAG7355821.1"/>
    </source>
</evidence>
<evidence type="ECO:0000256" key="1">
    <source>
        <dbReference type="SAM" id="MobiDB-lite"/>
    </source>
</evidence>
<evidence type="ECO:0000256" key="2">
    <source>
        <dbReference type="SAM" id="Phobius"/>
    </source>
</evidence>
<dbReference type="Pfam" id="PF03203">
    <property type="entry name" value="MerC"/>
    <property type="match status" value="1"/>
</dbReference>
<keyword evidence="2" id="KW-0472">Membrane</keyword>
<gene>
    <name evidence="3" type="ORF">IV203_000507</name>
</gene>
<dbReference type="InterPro" id="IPR004891">
    <property type="entry name" value="Mercury-R_MerC"/>
</dbReference>
<reference evidence="3" key="2">
    <citation type="submission" date="2021-04" db="EMBL/GenBank/DDBJ databases">
        <authorList>
            <person name="Podell S."/>
        </authorList>
    </citation>
    <scope>NUCLEOTIDE SEQUENCE</scope>
    <source>
        <strain evidence="3">Hildebrandi</strain>
    </source>
</reference>
<feature type="transmembrane region" description="Helical" evidence="2">
    <location>
        <begin position="155"/>
        <end position="175"/>
    </location>
</feature>
<feature type="transmembrane region" description="Helical" evidence="2">
    <location>
        <begin position="87"/>
        <end position="109"/>
    </location>
</feature>
<evidence type="ECO:0000313" key="4">
    <source>
        <dbReference type="Proteomes" id="UP000693970"/>
    </source>
</evidence>
<protein>
    <submittedName>
        <fullName evidence="3">MerC mercury resistance protein</fullName>
    </submittedName>
</protein>
<dbReference type="GO" id="GO:0016020">
    <property type="term" value="C:membrane"/>
    <property type="evidence" value="ECO:0007669"/>
    <property type="project" value="InterPro"/>
</dbReference>
<dbReference type="AlphaFoldDB" id="A0A9K3L6P0"/>
<dbReference type="EMBL" id="JAGRRH010000015">
    <property type="protein sequence ID" value="KAG7355821.1"/>
    <property type="molecule type" value="Genomic_DNA"/>
</dbReference>
<reference evidence="3" key="1">
    <citation type="journal article" date="2021" name="Sci. Rep.">
        <title>Diploid genomic architecture of Nitzschia inconspicua, an elite biomass production diatom.</title>
        <authorList>
            <person name="Oliver A."/>
            <person name="Podell S."/>
            <person name="Pinowska A."/>
            <person name="Traller J.C."/>
            <person name="Smith S.R."/>
            <person name="McClure R."/>
            <person name="Beliaev A."/>
            <person name="Bohutskyi P."/>
            <person name="Hill E.A."/>
            <person name="Rabines A."/>
            <person name="Zheng H."/>
            <person name="Allen L.Z."/>
            <person name="Kuo A."/>
            <person name="Grigoriev I.V."/>
            <person name="Allen A.E."/>
            <person name="Hazlebeck D."/>
            <person name="Allen E.E."/>
        </authorList>
    </citation>
    <scope>NUCLEOTIDE SEQUENCE</scope>
    <source>
        <strain evidence="3">Hildebrandi</strain>
    </source>
</reference>
<keyword evidence="2" id="KW-1133">Transmembrane helix</keyword>
<accession>A0A9K3L6P0</accession>
<keyword evidence="2" id="KW-0812">Transmembrane</keyword>
<dbReference type="GO" id="GO:0015097">
    <property type="term" value="F:mercury ion transmembrane transporter activity"/>
    <property type="evidence" value="ECO:0007669"/>
    <property type="project" value="InterPro"/>
</dbReference>
<sequence length="264" mass="29684">MGLERAMGKKCPHTTTLKLQHPEDVYNELPLRHFNRPTDRDDWMYCLEITGNCETIIQKKIPAKKTSPLNERQQQKIFATLQRYSTIASWLCLIDCTILPILTVVIPLLGLANLGRERLQMLHTIGDFTTLYILLPLGGSSIALNFALSRCKRPWIAGLGVAGLSLVALANSYSLPGIGHLEIFHFAHQGMWHRIVNAMGCFCLMISNQLSGQYQHSLQGNTKKEQDSCCILHDGIKSSKTTGDVHGQSRRRRRRPPLLNDVTV</sequence>
<organism evidence="3 4">
    <name type="scientific">Nitzschia inconspicua</name>
    <dbReference type="NCBI Taxonomy" id="303405"/>
    <lineage>
        <taxon>Eukaryota</taxon>
        <taxon>Sar</taxon>
        <taxon>Stramenopiles</taxon>
        <taxon>Ochrophyta</taxon>
        <taxon>Bacillariophyta</taxon>
        <taxon>Bacillariophyceae</taxon>
        <taxon>Bacillariophycidae</taxon>
        <taxon>Bacillariales</taxon>
        <taxon>Bacillariaceae</taxon>
        <taxon>Nitzschia</taxon>
    </lineage>
</organism>